<evidence type="ECO:0000256" key="2">
    <source>
        <dbReference type="SAM" id="MobiDB-lite"/>
    </source>
</evidence>
<dbReference type="AlphaFoldDB" id="A0A9N9JDD6"/>
<evidence type="ECO:0000256" key="1">
    <source>
        <dbReference type="ARBA" id="ARBA00009078"/>
    </source>
</evidence>
<dbReference type="InterPro" id="IPR007307">
    <property type="entry name" value="Ltv1"/>
</dbReference>
<feature type="region of interest" description="Disordered" evidence="2">
    <location>
        <begin position="154"/>
        <end position="202"/>
    </location>
</feature>
<comment type="similarity">
    <text evidence="1">Belongs to the LTV1 family.</text>
</comment>
<proteinExistence type="inferred from homology"/>
<dbReference type="Pfam" id="PF04180">
    <property type="entry name" value="LTV"/>
    <property type="match status" value="1"/>
</dbReference>
<organism evidence="3 4">
    <name type="scientific">Racocetra fulgida</name>
    <dbReference type="NCBI Taxonomy" id="60492"/>
    <lineage>
        <taxon>Eukaryota</taxon>
        <taxon>Fungi</taxon>
        <taxon>Fungi incertae sedis</taxon>
        <taxon>Mucoromycota</taxon>
        <taxon>Glomeromycotina</taxon>
        <taxon>Glomeromycetes</taxon>
        <taxon>Diversisporales</taxon>
        <taxon>Gigasporaceae</taxon>
        <taxon>Racocetra</taxon>
    </lineage>
</organism>
<reference evidence="3" key="1">
    <citation type="submission" date="2021-06" db="EMBL/GenBank/DDBJ databases">
        <authorList>
            <person name="Kallberg Y."/>
            <person name="Tangrot J."/>
            <person name="Rosling A."/>
        </authorList>
    </citation>
    <scope>NUCLEOTIDE SEQUENCE</scope>
    <source>
        <strain evidence="3">IN212</strain>
    </source>
</reference>
<comment type="caution">
    <text evidence="3">The sequence shown here is derived from an EMBL/GenBank/DDBJ whole genome shotgun (WGS) entry which is preliminary data.</text>
</comment>
<evidence type="ECO:0000313" key="4">
    <source>
        <dbReference type="Proteomes" id="UP000789396"/>
    </source>
</evidence>
<dbReference type="PANTHER" id="PTHR21531">
    <property type="entry name" value="LOW-TEMPERATURE VIABILITY PROTEIN LTV1-RELATED"/>
    <property type="match status" value="1"/>
</dbReference>
<name>A0A9N9JDD6_9GLOM</name>
<dbReference type="Proteomes" id="UP000789396">
    <property type="component" value="Unassembled WGS sequence"/>
</dbReference>
<dbReference type="GO" id="GO:0030688">
    <property type="term" value="C:preribosome, small subunit precursor"/>
    <property type="evidence" value="ECO:0007669"/>
    <property type="project" value="TreeGrafter"/>
</dbReference>
<sequence>KGINEEYDDDMRSRITGNYSMSSSVMHRNDKLRLLDDQFEKEYMEDYDDDSDIESTSSSQVRQDFSQILDEFLDKYEISGRKIVPKSEDTVQNQLDAIRQELGQVHLNEQGSELKEEMVNKATKTSKEYVEVESEPFTKKQAWDCQSILSTYSNLENHPTLIREQPRKKSNTDSDDNKFLKNEESDSERQVEVSEDENGQIR</sequence>
<feature type="compositionally biased region" description="Acidic residues" evidence="2">
    <location>
        <begin position="193"/>
        <end position="202"/>
    </location>
</feature>
<dbReference type="GO" id="GO:0042274">
    <property type="term" value="P:ribosomal small subunit biogenesis"/>
    <property type="evidence" value="ECO:0007669"/>
    <property type="project" value="InterPro"/>
</dbReference>
<protein>
    <submittedName>
        <fullName evidence="3">13010_t:CDS:1</fullName>
    </submittedName>
</protein>
<feature type="non-terminal residue" evidence="3">
    <location>
        <position position="202"/>
    </location>
</feature>
<dbReference type="OrthoDB" id="5852896at2759"/>
<feature type="non-terminal residue" evidence="3">
    <location>
        <position position="1"/>
    </location>
</feature>
<dbReference type="GO" id="GO:0005634">
    <property type="term" value="C:nucleus"/>
    <property type="evidence" value="ECO:0007669"/>
    <property type="project" value="TreeGrafter"/>
</dbReference>
<keyword evidence="4" id="KW-1185">Reference proteome</keyword>
<feature type="compositionally biased region" description="Basic and acidic residues" evidence="2">
    <location>
        <begin position="164"/>
        <end position="192"/>
    </location>
</feature>
<evidence type="ECO:0000313" key="3">
    <source>
        <dbReference type="EMBL" id="CAG8773460.1"/>
    </source>
</evidence>
<dbReference type="GO" id="GO:0005829">
    <property type="term" value="C:cytosol"/>
    <property type="evidence" value="ECO:0007669"/>
    <property type="project" value="TreeGrafter"/>
</dbReference>
<accession>A0A9N9JDD6</accession>
<dbReference type="PANTHER" id="PTHR21531:SF0">
    <property type="entry name" value="PROTEIN LTV1 HOMOLOG"/>
    <property type="match status" value="1"/>
</dbReference>
<dbReference type="GO" id="GO:0000056">
    <property type="term" value="P:ribosomal small subunit export from nucleus"/>
    <property type="evidence" value="ECO:0007669"/>
    <property type="project" value="TreeGrafter"/>
</dbReference>
<gene>
    <name evidence="3" type="ORF">RFULGI_LOCUS15236</name>
</gene>
<dbReference type="EMBL" id="CAJVPZ010048039">
    <property type="protein sequence ID" value="CAG8773460.1"/>
    <property type="molecule type" value="Genomic_DNA"/>
</dbReference>